<evidence type="ECO:0000259" key="1">
    <source>
        <dbReference type="Pfam" id="PF01695"/>
    </source>
</evidence>
<gene>
    <name evidence="2" type="ORF">GCM10023213_04920</name>
</gene>
<sequence length="282" mass="31584">MTAMTATPPVKPKNESALEKLDRLLQKIAERTSEFEKQLDAEPQTLHCGMHGPDQRRLDRDASIQAARPVYTCPGCEQAKFEQRYLQRMEEAEIPADVRHATLENFRTDLPGVMPGRGHHTPVQFLEAARQFATGSLRNLIIAGTPGIGKGHLAAALARHEILLGRRVRWIECARLFANFHRAYQTETGDALLTRYAAPSLLILDEVCLRDLPADGEEILFAILDRRHKAGRRSILLGNKPAQETRHWLGDRISDRLRSGGVTFCYGEWPSARGSTNDGAEF</sequence>
<dbReference type="Proteomes" id="UP001499852">
    <property type="component" value="Unassembled WGS sequence"/>
</dbReference>
<dbReference type="Pfam" id="PF01695">
    <property type="entry name" value="IstB_IS21"/>
    <property type="match status" value="1"/>
</dbReference>
<dbReference type="SUPFAM" id="SSF52540">
    <property type="entry name" value="P-loop containing nucleoside triphosphate hydrolases"/>
    <property type="match status" value="1"/>
</dbReference>
<accession>A0ABP9NUB2</accession>
<evidence type="ECO:0000313" key="2">
    <source>
        <dbReference type="EMBL" id="GAA5134030.1"/>
    </source>
</evidence>
<dbReference type="EMBL" id="BAABIA010000001">
    <property type="protein sequence ID" value="GAA5134030.1"/>
    <property type="molecule type" value="Genomic_DNA"/>
</dbReference>
<dbReference type="CDD" id="cd00009">
    <property type="entry name" value="AAA"/>
    <property type="match status" value="1"/>
</dbReference>
<comment type="caution">
    <text evidence="2">The sequence shown here is derived from an EMBL/GenBank/DDBJ whole genome shotgun (WGS) entry which is preliminary data.</text>
</comment>
<dbReference type="InterPro" id="IPR002611">
    <property type="entry name" value="IstB_ATP-bd"/>
</dbReference>
<keyword evidence="3" id="KW-1185">Reference proteome</keyword>
<dbReference type="Gene3D" id="3.40.50.300">
    <property type="entry name" value="P-loop containing nucleotide triphosphate hydrolases"/>
    <property type="match status" value="1"/>
</dbReference>
<reference evidence="3" key="1">
    <citation type="journal article" date="2019" name="Int. J. Syst. Evol. Microbiol.">
        <title>The Global Catalogue of Microorganisms (GCM) 10K type strain sequencing project: providing services to taxonomists for standard genome sequencing and annotation.</title>
        <authorList>
            <consortium name="The Broad Institute Genomics Platform"/>
            <consortium name="The Broad Institute Genome Sequencing Center for Infectious Disease"/>
            <person name="Wu L."/>
            <person name="Ma J."/>
        </authorList>
    </citation>
    <scope>NUCLEOTIDE SEQUENCE [LARGE SCALE GENOMIC DNA]</scope>
    <source>
        <strain evidence="3">JCM 18053</strain>
    </source>
</reference>
<organism evidence="2 3">
    <name type="scientific">Prosthecobacter algae</name>
    <dbReference type="NCBI Taxonomy" id="1144682"/>
    <lineage>
        <taxon>Bacteria</taxon>
        <taxon>Pseudomonadati</taxon>
        <taxon>Verrucomicrobiota</taxon>
        <taxon>Verrucomicrobiia</taxon>
        <taxon>Verrucomicrobiales</taxon>
        <taxon>Verrucomicrobiaceae</taxon>
        <taxon>Prosthecobacter</taxon>
    </lineage>
</organism>
<feature type="domain" description="IstB-like ATP-binding" evidence="1">
    <location>
        <begin position="137"/>
        <end position="252"/>
    </location>
</feature>
<evidence type="ECO:0000313" key="3">
    <source>
        <dbReference type="Proteomes" id="UP001499852"/>
    </source>
</evidence>
<dbReference type="PANTHER" id="PTHR30050:SF4">
    <property type="entry name" value="ATP-BINDING PROTEIN RV3427C IN INSERTION SEQUENCE-RELATED"/>
    <property type="match status" value="1"/>
</dbReference>
<proteinExistence type="predicted"/>
<dbReference type="PANTHER" id="PTHR30050">
    <property type="entry name" value="CHROMOSOMAL REPLICATION INITIATOR PROTEIN DNAA"/>
    <property type="match status" value="1"/>
</dbReference>
<protein>
    <recommendedName>
        <fullName evidence="1">IstB-like ATP-binding domain-containing protein</fullName>
    </recommendedName>
</protein>
<dbReference type="RefSeq" id="WP_345734789.1">
    <property type="nucleotide sequence ID" value="NZ_BAABIA010000001.1"/>
</dbReference>
<name>A0ABP9NUB2_9BACT</name>
<dbReference type="InterPro" id="IPR027417">
    <property type="entry name" value="P-loop_NTPase"/>
</dbReference>